<dbReference type="PANTHER" id="PTHR43691">
    <property type="entry name" value="URIDINE PHOSPHORYLASE"/>
    <property type="match status" value="1"/>
</dbReference>
<dbReference type="GO" id="GO:0016763">
    <property type="term" value="F:pentosyltransferase activity"/>
    <property type="evidence" value="ECO:0007669"/>
    <property type="project" value="InterPro"/>
</dbReference>
<dbReference type="EMBL" id="UINC01029952">
    <property type="protein sequence ID" value="SVB13557.1"/>
    <property type="molecule type" value="Genomic_DNA"/>
</dbReference>
<dbReference type="Gene3D" id="3.40.50.1580">
    <property type="entry name" value="Nucleoside phosphorylase domain"/>
    <property type="match status" value="1"/>
</dbReference>
<sequence length="226" mass="24650">LLPGDPGRVPIIAELLDEQKKISHNREYLTYTGKLFGENVSVTSTGMGCPSTAIAIEELKMAGADTFIRVGTSGTMQEFIEPGDLVIAWGAIRDEYTSQQYIPLEFPAVADLDVTLALRQAARDIKVRHHIGMTQSKDSFYGQHEPERMPVSRDLQDKWKAWVKGGTLCSEMEASTIFVVSSFLNCRAGGIMLAGGTGEDLNVLLNTAVSGLKILIEQDQMKAGQS</sequence>
<dbReference type="PANTHER" id="PTHR43691:SF13">
    <property type="entry name" value="URIDINE PHOSPHORYLASE"/>
    <property type="match status" value="1"/>
</dbReference>
<dbReference type="Pfam" id="PF01048">
    <property type="entry name" value="PNP_UDP_1"/>
    <property type="match status" value="1"/>
</dbReference>
<dbReference type="AlphaFoldDB" id="A0A382BK53"/>
<keyword evidence="2" id="KW-0328">Glycosyltransferase</keyword>
<dbReference type="CDD" id="cd17767">
    <property type="entry name" value="UP_EcUdp-like"/>
    <property type="match status" value="1"/>
</dbReference>
<feature type="non-terminal residue" evidence="5">
    <location>
        <position position="1"/>
    </location>
</feature>
<dbReference type="InterPro" id="IPR035994">
    <property type="entry name" value="Nucleoside_phosphorylase_sf"/>
</dbReference>
<keyword evidence="3" id="KW-0808">Transferase</keyword>
<feature type="domain" description="Nucleoside phosphorylase" evidence="4">
    <location>
        <begin position="2"/>
        <end position="194"/>
    </location>
</feature>
<organism evidence="5">
    <name type="scientific">marine metagenome</name>
    <dbReference type="NCBI Taxonomy" id="408172"/>
    <lineage>
        <taxon>unclassified sequences</taxon>
        <taxon>metagenomes</taxon>
        <taxon>ecological metagenomes</taxon>
    </lineage>
</organism>
<evidence type="ECO:0000256" key="1">
    <source>
        <dbReference type="ARBA" id="ARBA00010456"/>
    </source>
</evidence>
<proteinExistence type="inferred from homology"/>
<dbReference type="InterPro" id="IPR000845">
    <property type="entry name" value="Nucleoside_phosphorylase_d"/>
</dbReference>
<protein>
    <recommendedName>
        <fullName evidence="4">Nucleoside phosphorylase domain-containing protein</fullName>
    </recommendedName>
</protein>
<evidence type="ECO:0000259" key="4">
    <source>
        <dbReference type="Pfam" id="PF01048"/>
    </source>
</evidence>
<dbReference type="GO" id="GO:0009164">
    <property type="term" value="P:nucleoside catabolic process"/>
    <property type="evidence" value="ECO:0007669"/>
    <property type="project" value="UniProtKB-ARBA"/>
</dbReference>
<evidence type="ECO:0000256" key="2">
    <source>
        <dbReference type="ARBA" id="ARBA00022676"/>
    </source>
</evidence>
<accession>A0A382BK53</accession>
<dbReference type="GO" id="GO:0005829">
    <property type="term" value="C:cytosol"/>
    <property type="evidence" value="ECO:0007669"/>
    <property type="project" value="TreeGrafter"/>
</dbReference>
<dbReference type="PROSITE" id="PS01232">
    <property type="entry name" value="PNP_UDP_1"/>
    <property type="match status" value="1"/>
</dbReference>
<comment type="similarity">
    <text evidence="1">Belongs to the PNP/UDP phosphorylase family.</text>
</comment>
<evidence type="ECO:0000256" key="3">
    <source>
        <dbReference type="ARBA" id="ARBA00022679"/>
    </source>
</evidence>
<reference evidence="5" key="1">
    <citation type="submission" date="2018-05" db="EMBL/GenBank/DDBJ databases">
        <authorList>
            <person name="Lanie J.A."/>
            <person name="Ng W.-L."/>
            <person name="Kazmierczak K.M."/>
            <person name="Andrzejewski T.M."/>
            <person name="Davidsen T.M."/>
            <person name="Wayne K.J."/>
            <person name="Tettelin H."/>
            <person name="Glass J.I."/>
            <person name="Rusch D."/>
            <person name="Podicherti R."/>
            <person name="Tsui H.-C.T."/>
            <person name="Winkler M.E."/>
        </authorList>
    </citation>
    <scope>NUCLEOTIDE SEQUENCE</scope>
</reference>
<gene>
    <name evidence="5" type="ORF">METZ01_LOCUS166411</name>
</gene>
<name>A0A382BK53_9ZZZZ</name>
<dbReference type="InterPro" id="IPR018016">
    <property type="entry name" value="Nucleoside_phosphorylase_CS"/>
</dbReference>
<evidence type="ECO:0000313" key="5">
    <source>
        <dbReference type="EMBL" id="SVB13557.1"/>
    </source>
</evidence>
<dbReference type="SUPFAM" id="SSF53167">
    <property type="entry name" value="Purine and uridine phosphorylases"/>
    <property type="match status" value="1"/>
</dbReference>